<dbReference type="Proteomes" id="UP000651057">
    <property type="component" value="Unassembled WGS sequence"/>
</dbReference>
<comment type="caution">
    <text evidence="2">The sequence shown here is derived from an EMBL/GenBank/DDBJ whole genome shotgun (WGS) entry which is preliminary data.</text>
</comment>
<evidence type="ECO:0000313" key="3">
    <source>
        <dbReference type="Proteomes" id="UP000651057"/>
    </source>
</evidence>
<dbReference type="RefSeq" id="WP_201923814.1">
    <property type="nucleotide sequence ID" value="NZ_BAABAX010000012.1"/>
</dbReference>
<sequence>MKTKTKPSHRIIAMFFMLTFLQTLIPYNQLWANNNGPMAPEAASFEPVDATDMVNLLTGDLSYVLPLLNVPSPEGGYPLALSYHGGIAMDQEASWVGLGWNLNPGAINRSVTKSPDDWYNAKTYSVITSGVNTSYGGSLSIGIGDYASIGVYMGYSENRAFNGETEYKNNFGIQGSVGLGEDSPFSINGSIGTNGASIGLGFSGGLKNGIGFNAGIGVSQSFENGNTYVSGSAGVGISKSGQRRMGQMSTGISLSTNQGLGVKVSGATIGLNNSIGGEVTANVFSRRIGIHMYWFNLTYSMRRSWVFEADYTINQGALYAGNMDKVLEDSIIEWKVDFDSYESYNQLKHGYQLARGNYSFVGYDNYSVSGQGIAGLMKPAIIEPGYLYNRETTISPTSGDRSFNRNIYPSSSKKFKKSIDNTFNDIHFYFQNEYSSYLSLDTGNWNTNLLNYPSEIFNYETTNNNILSELNGKNMYNSGNGRLKKGKHIETFTNEQIINNPNIIISNSNLNRNDPKMTPSKGIGAFKITAIDGKTYHYTIPVYQREQVTRKSDILYNIDLNYTENQQFEPYATHWLLTAITGPDYIDTNFDNKVNKSDYGYWVAFDYGKWSDGYSWRNPRTGETAFEKTKSYSWGVKDIYYLDKVQTRTHTALFIKEDRSDDKSSIINIPRNSNNLDWKEDIHHGLFLEGNDGRDYLSGIYSLYHHNTRIDYGTSFHGYKFKTKKHKSLRLNKIVVLNNKDLPSSGISKTNTGESSPKNMGEIEVKERFDGYELASGRKILEKTVPVHYRNWEGEFYSNVLDVKDIDALSFDLIEKATEIIDFNYDESYPLARGSHNSDASNGKGRLTLKSLAFGGHKGTNLVPPYKFQYQKPHITFDKDQIDPWGFHKSHPDAWSLKSIETPIGSNINIKYEPDSYHKEIVNGDRVFNNFLQFAFVNDATGNKFVFLRNDPIVVDKVDFREYFEAGKEAFIDVQYWRHPPGNTSHRIGDVAKYSEVSSVASNLVVFKIPRIHHSPYVRRGANCNAINWVHYTKVEELNGQWFGKIDSQNCGDPRGTSNGTRSKYTFFSNRKPNTPNTNGGLRVSELTITDGVKKYKSTYNYDDPSTGESSGITIYAPEDYTKNIDFITELPSPQVMYQNVRVSNYANNESIIGHTDYKFNVFKDISYTPEGFELDDFLSLNKQQDYSKENVYINSAFVDINFSKHKLIDNTSKLGTLISTTRYNSKNQVMSKIINEYGTVDDKQGVFEESFKIIKTNVSNDIKKRYFLNTSTKKTKLTVLKKTTNHSQGFSNYTEFKEFDDLTGKSTLVENQQSDGKLFRSKEILAKDIPQYNPSSGYGMGSKANNTSNKNMLTQSAATLTQIKKDNTWKTIAANIMTWNNDWKYIKFDGDIEPSSTGNSKIWRKHKTFAWKGDLDTDGTYVGYIGNDDEFDWTPGTSQTNTKWINTSTTTLYDHYSKPLEAMDINKNRASTKMGDNASKVIATANAKYTDMYYSGAEYIANDNGNNGVYLDGEVKTYGNVITVPDAHTGNNVIRINSGTAFEAKLPADTERTDENSKFKVSVWVRKGQESNVSIMVQNGTSFPFVTDFKSSETIIAGDWVLLNGYINILTNEAIVSITSDRATDLDDFRLLPLSSSMTSYVYNQWDELSHVIGDNNLATKYEYDQAGRLVRTYLEVITAPGVPGGFKKSKEINYNYKKVAQIDTNGDGIIDPVESYPPLQLGLYFDNYDYYSAKAIANGYGGSGKYQYRWAVSDSPLAIETASFGAWGSNNEKTVYTDCDKTVYVKCQVKDIETEADVKRQKNRLRTCSDNPIDIVPQ</sequence>
<name>A0A936ZU32_9FLAO</name>
<evidence type="ECO:0000313" key="2">
    <source>
        <dbReference type="EMBL" id="MBL0685574.1"/>
    </source>
</evidence>
<keyword evidence="3" id="KW-1185">Reference proteome</keyword>
<accession>A0A936ZU32</accession>
<keyword evidence="1" id="KW-0812">Transmembrane</keyword>
<organism evidence="2 3">
    <name type="scientific">Aquimarina mytili</name>
    <dbReference type="NCBI Taxonomy" id="874423"/>
    <lineage>
        <taxon>Bacteria</taxon>
        <taxon>Pseudomonadati</taxon>
        <taxon>Bacteroidota</taxon>
        <taxon>Flavobacteriia</taxon>
        <taxon>Flavobacteriales</taxon>
        <taxon>Flavobacteriaceae</taxon>
        <taxon>Aquimarina</taxon>
    </lineage>
</organism>
<feature type="transmembrane region" description="Helical" evidence="1">
    <location>
        <begin position="12"/>
        <end position="31"/>
    </location>
</feature>
<protein>
    <submittedName>
        <fullName evidence="2">Uncharacterized protein</fullName>
    </submittedName>
</protein>
<keyword evidence="1" id="KW-0472">Membrane</keyword>
<reference evidence="2" key="1">
    <citation type="submission" date="2021-01" db="EMBL/GenBank/DDBJ databases">
        <authorList>
            <person name="Zhong Y.L."/>
        </authorList>
    </citation>
    <scope>NUCLEOTIDE SEQUENCE</scope>
    <source>
        <strain evidence="2">KCTC 23302</strain>
    </source>
</reference>
<gene>
    <name evidence="2" type="ORF">JJQ60_18710</name>
</gene>
<keyword evidence="1" id="KW-1133">Transmembrane helix</keyword>
<dbReference type="EMBL" id="JAERQJ010000009">
    <property type="protein sequence ID" value="MBL0685574.1"/>
    <property type="molecule type" value="Genomic_DNA"/>
</dbReference>
<evidence type="ECO:0000256" key="1">
    <source>
        <dbReference type="SAM" id="Phobius"/>
    </source>
</evidence>
<proteinExistence type="predicted"/>